<keyword evidence="2" id="KW-0812">Transmembrane</keyword>
<keyword evidence="2" id="KW-1133">Transmembrane helix</keyword>
<accession>A0AA88KJF8</accession>
<evidence type="ECO:0000256" key="2">
    <source>
        <dbReference type="SAM" id="Phobius"/>
    </source>
</evidence>
<comment type="caution">
    <text evidence="3">The sequence shown here is derived from an EMBL/GenBank/DDBJ whole genome shotgun (WGS) entry which is preliminary data.</text>
</comment>
<dbReference type="RefSeq" id="XP_044544046.1">
    <property type="nucleotide sequence ID" value="XM_044685769.1"/>
</dbReference>
<gene>
    <name evidence="3" type="ORF">C9374_010246</name>
</gene>
<name>A0AA88KJF8_NAELO</name>
<dbReference type="EMBL" id="PYSW02000041">
    <property type="protein sequence ID" value="KAG2374872.1"/>
    <property type="molecule type" value="Genomic_DNA"/>
</dbReference>
<dbReference type="Proteomes" id="UP000816034">
    <property type="component" value="Unassembled WGS sequence"/>
</dbReference>
<sequence>MFSSLVAQSQVDDSASSRCPRHSSPNHHHSPLFTRTPTRNQGCTSCCTLFNTTTSNHDDDQYTTTTTSTTASLKSPMSRGGGGCGCGALKNNTTPSPTLHSSNNVNNNCYSNHHTWISSRTLNAGQDFYDPSLSMQTTSKFKYGPYLTHQEYQVEGYSTTIEELNKLQKYCEESPQETIEKTLYLKELIMNSEKRISNEKSSNSSSMNDHFERMSPPKLENCELLISTPSSMKTPQNSNHQLFEKQFSNQYNVTMMKHWRHHYGGLKENIILFLIGLIFVLLYILVVHYLLNYGS</sequence>
<feature type="compositionally biased region" description="Basic residues" evidence="1">
    <location>
        <begin position="19"/>
        <end position="30"/>
    </location>
</feature>
<dbReference type="GeneID" id="68102700"/>
<evidence type="ECO:0000313" key="4">
    <source>
        <dbReference type="Proteomes" id="UP000816034"/>
    </source>
</evidence>
<evidence type="ECO:0000256" key="1">
    <source>
        <dbReference type="SAM" id="MobiDB-lite"/>
    </source>
</evidence>
<proteinExistence type="predicted"/>
<keyword evidence="2" id="KW-0472">Membrane</keyword>
<feature type="region of interest" description="Disordered" evidence="1">
    <location>
        <begin position="1"/>
        <end position="35"/>
    </location>
</feature>
<organism evidence="3 4">
    <name type="scientific">Naegleria lovaniensis</name>
    <name type="common">Amoeba</name>
    <dbReference type="NCBI Taxonomy" id="51637"/>
    <lineage>
        <taxon>Eukaryota</taxon>
        <taxon>Discoba</taxon>
        <taxon>Heterolobosea</taxon>
        <taxon>Tetramitia</taxon>
        <taxon>Eutetramitia</taxon>
        <taxon>Vahlkampfiidae</taxon>
        <taxon>Naegleria</taxon>
    </lineage>
</organism>
<feature type="transmembrane region" description="Helical" evidence="2">
    <location>
        <begin position="270"/>
        <end position="291"/>
    </location>
</feature>
<keyword evidence="4" id="KW-1185">Reference proteome</keyword>
<protein>
    <submittedName>
        <fullName evidence="3">Uncharacterized protein</fullName>
    </submittedName>
</protein>
<evidence type="ECO:0000313" key="3">
    <source>
        <dbReference type="EMBL" id="KAG2374872.1"/>
    </source>
</evidence>
<feature type="compositionally biased region" description="Polar residues" evidence="1">
    <location>
        <begin position="1"/>
        <end position="14"/>
    </location>
</feature>
<reference evidence="3 4" key="1">
    <citation type="journal article" date="2018" name="BMC Genomics">
        <title>The genome of Naegleria lovaniensis, the basis for a comparative approach to unravel pathogenicity factors of the human pathogenic amoeba N. fowleri.</title>
        <authorList>
            <person name="Liechti N."/>
            <person name="Schurch N."/>
            <person name="Bruggmann R."/>
            <person name="Wittwer M."/>
        </authorList>
    </citation>
    <scope>NUCLEOTIDE SEQUENCE [LARGE SCALE GENOMIC DNA]</scope>
    <source>
        <strain evidence="3 4">ATCC 30569</strain>
    </source>
</reference>
<dbReference type="AlphaFoldDB" id="A0AA88KJF8"/>